<keyword evidence="4" id="KW-0808">Transferase</keyword>
<dbReference type="PANTHER" id="PTHR48228">
    <property type="entry name" value="SUCCINYL-COA--D-CITRAMALATE COA-TRANSFERASE"/>
    <property type="match status" value="1"/>
</dbReference>
<dbReference type="Pfam" id="PF02515">
    <property type="entry name" value="CoA_transf_3"/>
    <property type="match status" value="1"/>
</dbReference>
<name>A0A9W6RKD3_9ACTN</name>
<evidence type="ECO:0000313" key="5">
    <source>
        <dbReference type="Proteomes" id="UP001165135"/>
    </source>
</evidence>
<dbReference type="AlphaFoldDB" id="A0A9W6RKD3"/>
<dbReference type="InterPro" id="IPR003673">
    <property type="entry name" value="CoA-Trfase_fam_III"/>
</dbReference>
<evidence type="ECO:0000256" key="3">
    <source>
        <dbReference type="SAM" id="MobiDB-lite"/>
    </source>
</evidence>
<accession>A0A9W6RKD3</accession>
<keyword evidence="2" id="KW-0413">Isomerase</keyword>
<dbReference type="InterPro" id="IPR023606">
    <property type="entry name" value="CoA-Trfase_III_dom_1_sf"/>
</dbReference>
<dbReference type="InterPro" id="IPR044855">
    <property type="entry name" value="CoA-Trfase_III_dom3_sf"/>
</dbReference>
<dbReference type="InterPro" id="IPR050509">
    <property type="entry name" value="CoA-transferase_III"/>
</dbReference>
<dbReference type="Gene3D" id="3.40.50.10540">
    <property type="entry name" value="Crotonobetainyl-coa:carnitine coa-transferase, domain 1"/>
    <property type="match status" value="1"/>
</dbReference>
<dbReference type="Gene3D" id="3.30.1540.10">
    <property type="entry name" value="formyl-coa transferase, domain 3"/>
    <property type="match status" value="1"/>
</dbReference>
<sequence length="376" mass="39494">MGPLNGVRVIEIASLAPAPFACMVLSDLGADVIRVDRPAGVGGEAPTDPLGRGRRSIGLNLKDPAGVDVLLRLVDDADVIVEGFRPGVTERLGFGPDVCLARNPGLVYGRMTGWGQEGPMSGMAGHDINYIAVAGALDPIGRAGERPLPPLNLVGDFGGGGMLLAVGILAALYERSRSGRGQVVDAAMVDGAALLTSFIHGMRGQGLWSDARGTNLLDSGAPFYDTYETADGLYMSVGALEPQFYAALLHGLGLADEDLPGQLETDRWPELRARFTEVFKTRTRAEWTEIFDGTDACVAPVMNLGEAPGHPHVTARQGFVEVGGLTQPAPAPRFSRTAAEEPAPPVRAGEHTDATLTELGLSPEEIADLRDRGAVA</sequence>
<dbReference type="GO" id="GO:0016853">
    <property type="term" value="F:isomerase activity"/>
    <property type="evidence" value="ECO:0007669"/>
    <property type="project" value="UniProtKB-KW"/>
</dbReference>
<dbReference type="SUPFAM" id="SSF89796">
    <property type="entry name" value="CoA-transferase family III (CaiB/BaiF)"/>
    <property type="match status" value="1"/>
</dbReference>
<evidence type="ECO:0000256" key="1">
    <source>
        <dbReference type="ARBA" id="ARBA00008383"/>
    </source>
</evidence>
<proteinExistence type="inferred from homology"/>
<dbReference type="PANTHER" id="PTHR48228:SF5">
    <property type="entry name" value="ALPHA-METHYLACYL-COA RACEMASE"/>
    <property type="match status" value="1"/>
</dbReference>
<evidence type="ECO:0000256" key="2">
    <source>
        <dbReference type="ARBA" id="ARBA00023235"/>
    </source>
</evidence>
<comment type="caution">
    <text evidence="4">The sequence shown here is derived from an EMBL/GenBank/DDBJ whole genome shotgun (WGS) entry which is preliminary data.</text>
</comment>
<gene>
    <name evidence="4" type="primary">mcr</name>
    <name evidence="4" type="ORF">Airi01_053810</name>
</gene>
<dbReference type="GO" id="GO:0016740">
    <property type="term" value="F:transferase activity"/>
    <property type="evidence" value="ECO:0007669"/>
    <property type="project" value="UniProtKB-KW"/>
</dbReference>
<feature type="region of interest" description="Disordered" evidence="3">
    <location>
        <begin position="327"/>
        <end position="353"/>
    </location>
</feature>
<dbReference type="FunFam" id="3.30.1540.10:FF:000004">
    <property type="entry name" value="Probable alpha-methylacyl-CoA racemase mcr"/>
    <property type="match status" value="1"/>
</dbReference>
<reference evidence="4" key="1">
    <citation type="submission" date="2023-03" db="EMBL/GenBank/DDBJ databases">
        <title>Actinoallomurus iriomotensis NBRC 103681.</title>
        <authorList>
            <person name="Ichikawa N."/>
            <person name="Sato H."/>
            <person name="Tonouchi N."/>
        </authorList>
    </citation>
    <scope>NUCLEOTIDE SEQUENCE</scope>
    <source>
        <strain evidence="4">NBRC 103681</strain>
    </source>
</reference>
<dbReference type="Proteomes" id="UP001165135">
    <property type="component" value="Unassembled WGS sequence"/>
</dbReference>
<protein>
    <submittedName>
        <fullName evidence="4">CoA transferase</fullName>
    </submittedName>
</protein>
<organism evidence="4 5">
    <name type="scientific">Actinoallomurus iriomotensis</name>
    <dbReference type="NCBI Taxonomy" id="478107"/>
    <lineage>
        <taxon>Bacteria</taxon>
        <taxon>Bacillati</taxon>
        <taxon>Actinomycetota</taxon>
        <taxon>Actinomycetes</taxon>
        <taxon>Streptosporangiales</taxon>
        <taxon>Thermomonosporaceae</taxon>
        <taxon>Actinoallomurus</taxon>
    </lineage>
</organism>
<evidence type="ECO:0000313" key="4">
    <source>
        <dbReference type="EMBL" id="GLY77114.1"/>
    </source>
</evidence>
<dbReference type="RefSeq" id="WP_285626224.1">
    <property type="nucleotide sequence ID" value="NZ_BSTJ01000007.1"/>
</dbReference>
<dbReference type="EMBL" id="BSTJ01000007">
    <property type="protein sequence ID" value="GLY77114.1"/>
    <property type="molecule type" value="Genomic_DNA"/>
</dbReference>
<comment type="similarity">
    <text evidence="1">Belongs to the CoA-transferase III family.</text>
</comment>